<feature type="transmembrane region" description="Helical" evidence="3">
    <location>
        <begin position="604"/>
        <end position="635"/>
    </location>
</feature>
<dbReference type="Proteomes" id="UP000003732">
    <property type="component" value="Unassembled WGS sequence"/>
</dbReference>
<feature type="transmembrane region" description="Helical" evidence="3">
    <location>
        <begin position="571"/>
        <end position="592"/>
    </location>
</feature>
<keyword evidence="3" id="KW-0812">Transmembrane</keyword>
<evidence type="ECO:0000259" key="4">
    <source>
        <dbReference type="Pfam" id="PF10145"/>
    </source>
</evidence>
<name>F1Z0N2_9STRE</name>
<keyword evidence="3" id="KW-1133">Transmembrane helix</keyword>
<protein>
    <submittedName>
        <fullName evidence="5">Phage tail tape measure protein, TP901 family</fullName>
    </submittedName>
</protein>
<gene>
    <name evidence="5" type="ORF">SPB_0676</name>
</gene>
<dbReference type="Pfam" id="PF10145">
    <property type="entry name" value="PhageMin_Tail"/>
    <property type="match status" value="1"/>
</dbReference>
<dbReference type="AlphaFoldDB" id="F1Z0N2"/>
<dbReference type="NCBIfam" id="TIGR01760">
    <property type="entry name" value="tape_meas_TP901"/>
    <property type="match status" value="1"/>
</dbReference>
<dbReference type="PANTHER" id="PTHR37813:SF1">
    <property type="entry name" value="FELS-2 PROPHAGE PROTEIN"/>
    <property type="match status" value="1"/>
</dbReference>
<dbReference type="eggNOG" id="COG5283">
    <property type="taxonomic scope" value="Bacteria"/>
</dbReference>
<evidence type="ECO:0000313" key="5">
    <source>
        <dbReference type="EMBL" id="EGE54752.1"/>
    </source>
</evidence>
<feature type="domain" description="Phage tail tape measure protein" evidence="4">
    <location>
        <begin position="308"/>
        <end position="453"/>
    </location>
</feature>
<evidence type="ECO:0000313" key="6">
    <source>
        <dbReference type="Proteomes" id="UP000003732"/>
    </source>
</evidence>
<feature type="coiled-coil region" evidence="2">
    <location>
        <begin position="157"/>
        <end position="184"/>
    </location>
</feature>
<keyword evidence="1" id="KW-1188">Viral release from host cell</keyword>
<dbReference type="eggNOG" id="COG5280">
    <property type="taxonomic scope" value="Bacteria"/>
</dbReference>
<dbReference type="eggNOG" id="COG5412">
    <property type="taxonomic scope" value="Bacteria"/>
</dbReference>
<reference evidence="5 6" key="1">
    <citation type="submission" date="2011-02" db="EMBL/GenBank/DDBJ databases">
        <authorList>
            <person name="Stanhope M.J."/>
            <person name="Durkin A.S."/>
            <person name="Hostetler J."/>
            <person name="Kim M."/>
            <person name="Radune D."/>
            <person name="Singh I."/>
            <person name="Town C.D."/>
        </authorList>
    </citation>
    <scope>NUCLEOTIDE SEQUENCE [LARGE SCALE GENOMIC DNA]</scope>
    <source>
        <strain evidence="5 6">NCFD 2020</strain>
    </source>
</reference>
<evidence type="ECO:0000256" key="1">
    <source>
        <dbReference type="ARBA" id="ARBA00022612"/>
    </source>
</evidence>
<keyword evidence="2" id="KW-0175">Coiled coil</keyword>
<dbReference type="PANTHER" id="PTHR37813">
    <property type="entry name" value="FELS-2 PROPHAGE PROTEIN"/>
    <property type="match status" value="1"/>
</dbReference>
<sequence length="967" mass="104671">MSETYEGLYVKFGADTVEFDKSVKGINGALSTLKKDFTNINRQLKFDPDNTELLNRKLENLQEQARLGALKIEELKNKQAQLGKDEIGSDKWMKLQVEIEKVSTQMNSVDVAMNKTKQHIEDVGNPQSILNLNKAIGDIGQELDIVNRKLQLDPGNVELTEQKMKLLGEQAEYAEQKVDGLKDKQSALGNDNIGTEEWKRLQNEIGQAEIEVMEIDRAMKGLDDSSAQAGAGIKEATSYLKADVMMEVADAAQEVGQKLVEAGKMAVEAWKEVDDSMDTVATKTGATGKELESLQSVVSGVIGSISTDFQTAGDAIGSLNTQFGFTGEKLQSASEQLIKYSQINGTDVTDSAMSAKQAIEAFGLSNDDLGKVLDNVTKVAQETDQSVDDIIQKAIDGAPQIKMLGLSFEEGANLIGKFEKSGIDSASALTSLSKASVNYAKDGKSLEEGLKGTVDQIKNSKDETEALTIASEIFGSKAAPRMVDAIQRGALTFDDLAKASEGASGTVSKTFEATQDPFDKLTVASNQAKEAMAEFGGTLIETVAPVLETLGDILKSFAGWFKDLPAPVKEFSVVLGLVITAVGVLAPIFIALQAAALAAGTTIGALIAGAMPIIGIVAGIALAIAGLVIGLKYLWETNEGFREAVTIAWEFISTTIQTVVQIIYDFVMTMWGEITTWWIENQELIRSTAEIVWNFILTTIQFVMETLWPYLQAQWENIQTIIFSAWEIIKTTISTALDIILGVIKAVMQVINGDWSGAWETIKGVLQSTWDGILNIVSTVINAILSVMSNTLNGIWGVVQNIWDAIFNTISEKINGAKEAVATAIEAIKELFNFQFQWPHIPLPYFSASGSVNPIDWITDPSTRPSIDVQWFAKGGIMTKPTLFGMNGNRAMVGGEAGNEAILPLNSKTLGMIGQGIANTMNTNNAIEVKISDVVVRNDNDITSIAEEVSNRLAYEIRRQSSLGGRA</sequence>
<evidence type="ECO:0000256" key="2">
    <source>
        <dbReference type="SAM" id="Coils"/>
    </source>
</evidence>
<accession>F1Z0N2</accession>
<dbReference type="Gene3D" id="1.20.120.20">
    <property type="entry name" value="Apolipoprotein"/>
    <property type="match status" value="1"/>
</dbReference>
<dbReference type="InterPro" id="IPR010090">
    <property type="entry name" value="Phage_tape_meas"/>
</dbReference>
<dbReference type="RefSeq" id="WP_003105470.1">
    <property type="nucleotide sequence ID" value="NZ_AEUT02000001.1"/>
</dbReference>
<comment type="caution">
    <text evidence="5">The sequence shown here is derived from an EMBL/GenBank/DDBJ whole genome shotgun (WGS) entry which is preliminary data.</text>
</comment>
<keyword evidence="3" id="KW-0472">Membrane</keyword>
<evidence type="ECO:0000256" key="3">
    <source>
        <dbReference type="SAM" id="Phobius"/>
    </source>
</evidence>
<dbReference type="EMBL" id="AEUT02000001">
    <property type="protein sequence ID" value="EGE54752.1"/>
    <property type="molecule type" value="Genomic_DNA"/>
</dbReference>
<dbReference type="GeneID" id="61420357"/>
<dbReference type="HOGENOM" id="CLU_002005_0_0_9"/>
<organism evidence="5 6">
    <name type="scientific">Streptococcus parauberis NCFD 2020</name>
    <dbReference type="NCBI Taxonomy" id="873447"/>
    <lineage>
        <taxon>Bacteria</taxon>
        <taxon>Bacillati</taxon>
        <taxon>Bacillota</taxon>
        <taxon>Bacilli</taxon>
        <taxon>Lactobacillales</taxon>
        <taxon>Streptococcaceae</taxon>
        <taxon>Streptococcus</taxon>
    </lineage>
</organism>
<proteinExistence type="predicted"/>